<reference evidence="15" key="2">
    <citation type="journal article" date="2020" name="BMC">
        <title>Leishmania infection induces a limited differential gene expression in the sand fly midgut.</title>
        <authorList>
            <person name="Coutinho-Abreu I.V."/>
            <person name="Serafim T.D."/>
            <person name="Meneses C."/>
            <person name="Kamhawi S."/>
            <person name="Oliveira F."/>
            <person name="Valenzuela J.G."/>
        </authorList>
    </citation>
    <scope>NUCLEOTIDE SEQUENCE</scope>
    <source>
        <strain evidence="15">Jacobina</strain>
        <tissue evidence="15">Midgut</tissue>
    </source>
</reference>
<keyword evidence="9 13" id="KW-0472">Membrane</keyword>
<evidence type="ECO:0000256" key="10">
    <source>
        <dbReference type="ARBA" id="ARBA00023201"/>
    </source>
</evidence>
<dbReference type="PANTHER" id="PTHR11690:SF237">
    <property type="entry name" value="PICKPOCKET 16-RELATED"/>
    <property type="match status" value="1"/>
</dbReference>
<feature type="chain" id="PRO_5044555465" evidence="14">
    <location>
        <begin position="24"/>
        <end position="451"/>
    </location>
</feature>
<comment type="subcellular location">
    <subcellularLocation>
        <location evidence="1">Membrane</location>
        <topology evidence="1">Multi-pass membrane protein</topology>
    </subcellularLocation>
</comment>
<feature type="signal peptide" evidence="14">
    <location>
        <begin position="1"/>
        <end position="23"/>
    </location>
</feature>
<dbReference type="EMBL" id="AJWK01023482">
    <property type="status" value="NOT_ANNOTATED_CDS"/>
    <property type="molecule type" value="Genomic_DNA"/>
</dbReference>
<keyword evidence="6 13" id="KW-1133">Transmembrane helix</keyword>
<sequence>MNMGNAGLFVAWIFTFITRQFSGNLFPAQNIGLELPSNFVENFGQMKTFEALKCFRSAVKVTWQQFCDTTFIHGVRYIEDPMGNIYTHIAWFFITTSSFILAIMLINTFWEAYKTNPTRMNVESVNVPITELDFPAVTFCNVNRINVERTMELAESLNIPSSLGNVAPSKVAEWLKSSVGFSDYLSNINSDDLDNLQEILDANNISVSTMMRLQQQTCSSLLVRCRWEGKIVNCSSIFSHLPTYRGVCCSFNSKPSLGHSSSRRTNHFGIGSGLSVVLAPALEDTTVGGVYTKGIRVLINEPAAYPGDRSIEKIYPVGYESMARVSGEQTNCSDMVRDLPIEDRKCYFPGDHQLKYFSIYRENNCDIECRMDETLKYCQCVPFFFPNPQKLDVCNVTRISCLVQNYEILYRQNLNSSSNQCDCPANCNGIYYDVRSNSAPITKTIYSTSPL</sequence>
<evidence type="ECO:0000256" key="8">
    <source>
        <dbReference type="ARBA" id="ARBA00023065"/>
    </source>
</evidence>
<evidence type="ECO:0000256" key="11">
    <source>
        <dbReference type="ARBA" id="ARBA00023303"/>
    </source>
</evidence>
<evidence type="ECO:0000313" key="15">
    <source>
        <dbReference type="EMBL" id="MBC1177235.1"/>
    </source>
</evidence>
<proteinExistence type="inferred from homology"/>
<protein>
    <submittedName>
        <fullName evidence="15">Putative sodium channel protein nach</fullName>
    </submittedName>
</protein>
<keyword evidence="5 12" id="KW-0812">Transmembrane</keyword>
<evidence type="ECO:0000313" key="16">
    <source>
        <dbReference type="EnsemblMetazoa" id="LLOJ007095-PA"/>
    </source>
</evidence>
<name>A0A1B0CQE6_LUTLO</name>
<evidence type="ECO:0000256" key="5">
    <source>
        <dbReference type="ARBA" id="ARBA00022692"/>
    </source>
</evidence>
<dbReference type="VEuPathDB" id="VectorBase:LLOJ007095"/>
<dbReference type="Proteomes" id="UP000092461">
    <property type="component" value="Unassembled WGS sequence"/>
</dbReference>
<evidence type="ECO:0000256" key="1">
    <source>
        <dbReference type="ARBA" id="ARBA00004141"/>
    </source>
</evidence>
<feature type="transmembrane region" description="Helical" evidence="13">
    <location>
        <begin position="89"/>
        <end position="110"/>
    </location>
</feature>
<keyword evidence="11 12" id="KW-0407">Ion channel</keyword>
<keyword evidence="14" id="KW-0732">Signal</keyword>
<evidence type="ECO:0000256" key="6">
    <source>
        <dbReference type="ARBA" id="ARBA00022989"/>
    </source>
</evidence>
<evidence type="ECO:0000256" key="4">
    <source>
        <dbReference type="ARBA" id="ARBA00022461"/>
    </source>
</evidence>
<organism evidence="16 17">
    <name type="scientific">Lutzomyia longipalpis</name>
    <name type="common">Sand fly</name>
    <dbReference type="NCBI Taxonomy" id="7200"/>
    <lineage>
        <taxon>Eukaryota</taxon>
        <taxon>Metazoa</taxon>
        <taxon>Ecdysozoa</taxon>
        <taxon>Arthropoda</taxon>
        <taxon>Hexapoda</taxon>
        <taxon>Insecta</taxon>
        <taxon>Pterygota</taxon>
        <taxon>Neoptera</taxon>
        <taxon>Endopterygota</taxon>
        <taxon>Diptera</taxon>
        <taxon>Nematocera</taxon>
        <taxon>Psychodoidea</taxon>
        <taxon>Psychodidae</taxon>
        <taxon>Lutzomyia</taxon>
        <taxon>Lutzomyia</taxon>
    </lineage>
</organism>
<keyword evidence="17" id="KW-1185">Reference proteome</keyword>
<keyword evidence="8 12" id="KW-0406">Ion transport</keyword>
<reference evidence="17" key="1">
    <citation type="submission" date="2012-05" db="EMBL/GenBank/DDBJ databases">
        <title>Whole Genome Assembly of Lutzomyia longipalpis.</title>
        <authorList>
            <person name="Richards S."/>
            <person name="Qu C."/>
            <person name="Dillon R."/>
            <person name="Worley K."/>
            <person name="Scherer S."/>
            <person name="Batterton M."/>
            <person name="Taylor A."/>
            <person name="Hawes A."/>
            <person name="Hernandez B."/>
            <person name="Kovar C."/>
            <person name="Mandapat C."/>
            <person name="Pham C."/>
            <person name="Qu C."/>
            <person name="Jing C."/>
            <person name="Bess C."/>
            <person name="Bandaranaike D."/>
            <person name="Ngo D."/>
            <person name="Ongeri F."/>
            <person name="Arias F."/>
            <person name="Lara F."/>
            <person name="Weissenberger G."/>
            <person name="Kamau G."/>
            <person name="Han H."/>
            <person name="Shen H."/>
            <person name="Dinh H."/>
            <person name="Khalil I."/>
            <person name="Jones J."/>
            <person name="Shafer J."/>
            <person name="Jayaseelan J."/>
            <person name="Quiroz J."/>
            <person name="Blankenburg K."/>
            <person name="Nguyen L."/>
            <person name="Jackson L."/>
            <person name="Francisco L."/>
            <person name="Tang L.-Y."/>
            <person name="Pu L.-L."/>
            <person name="Perales L."/>
            <person name="Lorensuhewa L."/>
            <person name="Munidasa M."/>
            <person name="Coyle M."/>
            <person name="Taylor M."/>
            <person name="Puazo M."/>
            <person name="Firestine M."/>
            <person name="Scheel M."/>
            <person name="Javaid M."/>
            <person name="Wang M."/>
            <person name="Li M."/>
            <person name="Tabassum N."/>
            <person name="Saada N."/>
            <person name="Osuji N."/>
            <person name="Aqrawi P."/>
            <person name="Fu Q."/>
            <person name="Thornton R."/>
            <person name="Raj R."/>
            <person name="Goodspeed R."/>
            <person name="Mata R."/>
            <person name="Najjar R."/>
            <person name="Gubbala S."/>
            <person name="Lee S."/>
            <person name="Denson S."/>
            <person name="Patil S."/>
            <person name="Macmil S."/>
            <person name="Qi S."/>
            <person name="Matskevitch T."/>
            <person name="Palculict T."/>
            <person name="Mathew T."/>
            <person name="Vee V."/>
            <person name="Velamala V."/>
            <person name="Korchina V."/>
            <person name="Cai W."/>
            <person name="Liu W."/>
            <person name="Dai W."/>
            <person name="Zou X."/>
            <person name="Zhu Y."/>
            <person name="Zhang Y."/>
            <person name="Wu Y.-Q."/>
            <person name="Xin Y."/>
            <person name="Nazarath L."/>
            <person name="Kovar C."/>
            <person name="Han Y."/>
            <person name="Muzny D."/>
            <person name="Gibbs R."/>
        </authorList>
    </citation>
    <scope>NUCLEOTIDE SEQUENCE [LARGE SCALE GENOMIC DNA]</scope>
    <source>
        <strain evidence="17">Jacobina</strain>
    </source>
</reference>
<dbReference type="PRINTS" id="PR01078">
    <property type="entry name" value="AMINACHANNEL"/>
</dbReference>
<evidence type="ECO:0000256" key="14">
    <source>
        <dbReference type="SAM" id="SignalP"/>
    </source>
</evidence>
<keyword evidence="4 12" id="KW-0894">Sodium channel</keyword>
<reference evidence="16" key="3">
    <citation type="submission" date="2020-05" db="UniProtKB">
        <authorList>
            <consortium name="EnsemblMetazoa"/>
        </authorList>
    </citation>
    <scope>IDENTIFICATION</scope>
    <source>
        <strain evidence="16">Jacobina</strain>
    </source>
</reference>
<comment type="similarity">
    <text evidence="2 12">Belongs to the amiloride-sensitive sodium channel (TC 1.A.6) family.</text>
</comment>
<dbReference type="GO" id="GO:0015280">
    <property type="term" value="F:ligand-gated sodium channel activity"/>
    <property type="evidence" value="ECO:0007669"/>
    <property type="project" value="TreeGrafter"/>
</dbReference>
<keyword evidence="7" id="KW-0915">Sodium</keyword>
<keyword evidence="3 12" id="KW-0813">Transport</keyword>
<dbReference type="Gene3D" id="2.60.470.10">
    <property type="entry name" value="Acid-sensing ion channels like domains"/>
    <property type="match status" value="1"/>
</dbReference>
<dbReference type="EnsemblMetazoa" id="LLOJ007095-RA">
    <property type="protein sequence ID" value="LLOJ007095-PA"/>
    <property type="gene ID" value="LLOJ007095"/>
</dbReference>
<evidence type="ECO:0000313" key="17">
    <source>
        <dbReference type="Proteomes" id="UP000092461"/>
    </source>
</evidence>
<dbReference type="VEuPathDB" id="VectorBase:LLONM1_006754"/>
<keyword evidence="10 12" id="KW-0739">Sodium transport</keyword>
<evidence type="ECO:0000256" key="3">
    <source>
        <dbReference type="ARBA" id="ARBA00022448"/>
    </source>
</evidence>
<evidence type="ECO:0000256" key="13">
    <source>
        <dbReference type="SAM" id="Phobius"/>
    </source>
</evidence>
<dbReference type="PANTHER" id="PTHR11690">
    <property type="entry name" value="AMILORIDE-SENSITIVE SODIUM CHANNEL-RELATED"/>
    <property type="match status" value="1"/>
</dbReference>
<dbReference type="Pfam" id="PF00858">
    <property type="entry name" value="ASC"/>
    <property type="match status" value="1"/>
</dbReference>
<evidence type="ECO:0000256" key="9">
    <source>
        <dbReference type="ARBA" id="ARBA00023136"/>
    </source>
</evidence>
<dbReference type="GO" id="GO:0005886">
    <property type="term" value="C:plasma membrane"/>
    <property type="evidence" value="ECO:0007669"/>
    <property type="project" value="TreeGrafter"/>
</dbReference>
<evidence type="ECO:0000256" key="12">
    <source>
        <dbReference type="RuleBase" id="RU000679"/>
    </source>
</evidence>
<evidence type="ECO:0000256" key="7">
    <source>
        <dbReference type="ARBA" id="ARBA00023053"/>
    </source>
</evidence>
<dbReference type="EMBL" id="GITU01008532">
    <property type="protein sequence ID" value="MBC1177235.1"/>
    <property type="molecule type" value="Transcribed_RNA"/>
</dbReference>
<accession>A0A1B0CQE6</accession>
<evidence type="ECO:0000256" key="2">
    <source>
        <dbReference type="ARBA" id="ARBA00007193"/>
    </source>
</evidence>
<dbReference type="InterPro" id="IPR001873">
    <property type="entry name" value="ENaC"/>
</dbReference>
<dbReference type="AlphaFoldDB" id="A0A1B0CQE6"/>